<dbReference type="EMBL" id="NJBO01000018">
    <property type="protein sequence ID" value="TKJ40527.1"/>
    <property type="molecule type" value="Genomic_DNA"/>
</dbReference>
<accession>A0A532V0N9</accession>
<gene>
    <name evidence="1" type="ORF">CEE36_09560</name>
</gene>
<protein>
    <recommendedName>
        <fullName evidence="3">Outer membrane protein beta-barrel domain-containing protein</fullName>
    </recommendedName>
</protein>
<sequence>MQKKIHLITLSLILIGGIWMTSCVSPYYGTARIEPGLNLNAGAALSTFVVVPICGVSTEEFGVRGDVELGYGIGQYLSPYIRLGGGVSLDAGFLDPGVGLQLSLPVEYITPALLAEINLHMGEPTFSPAFLLGIGRAEKVTLGIRTQLAVVNPGDQPYSSMEIFVNTHLSSPWSIFVGLEATSVIGAFQGEAFPLTTLGVGYSFFR</sequence>
<organism evidence="1 2">
    <name type="scientific">candidate division TA06 bacterium B3_TA06</name>
    <dbReference type="NCBI Taxonomy" id="2012487"/>
    <lineage>
        <taxon>Bacteria</taxon>
        <taxon>Bacteria division TA06</taxon>
    </lineage>
</organism>
<reference evidence="1 2" key="1">
    <citation type="submission" date="2017-06" db="EMBL/GenBank/DDBJ databases">
        <title>Novel microbial phyla capable of carbon fixation and sulfur reduction in deep-sea sediments.</title>
        <authorList>
            <person name="Huang J."/>
            <person name="Baker B."/>
            <person name="Wang Y."/>
        </authorList>
    </citation>
    <scope>NUCLEOTIDE SEQUENCE [LARGE SCALE GENOMIC DNA]</scope>
    <source>
        <strain evidence="1">B3_TA06</strain>
    </source>
</reference>
<evidence type="ECO:0000313" key="1">
    <source>
        <dbReference type="EMBL" id="TKJ40527.1"/>
    </source>
</evidence>
<name>A0A532V0N9_UNCT6</name>
<proteinExistence type="predicted"/>
<dbReference type="Proteomes" id="UP000317778">
    <property type="component" value="Unassembled WGS sequence"/>
</dbReference>
<evidence type="ECO:0008006" key="3">
    <source>
        <dbReference type="Google" id="ProtNLM"/>
    </source>
</evidence>
<dbReference type="AlphaFoldDB" id="A0A532V0N9"/>
<dbReference type="PROSITE" id="PS51257">
    <property type="entry name" value="PROKAR_LIPOPROTEIN"/>
    <property type="match status" value="1"/>
</dbReference>
<evidence type="ECO:0000313" key="2">
    <source>
        <dbReference type="Proteomes" id="UP000317778"/>
    </source>
</evidence>
<comment type="caution">
    <text evidence="1">The sequence shown here is derived from an EMBL/GenBank/DDBJ whole genome shotgun (WGS) entry which is preliminary data.</text>
</comment>